<dbReference type="InterPro" id="IPR029000">
    <property type="entry name" value="Cyclophilin-like_dom_sf"/>
</dbReference>
<dbReference type="Proteomes" id="UP000032266">
    <property type="component" value="Chromosome"/>
</dbReference>
<dbReference type="Pfam" id="PF04126">
    <property type="entry name" value="Cyclophil_like"/>
    <property type="match status" value="1"/>
</dbReference>
<dbReference type="InterPro" id="IPR025658">
    <property type="entry name" value="Cyclophilin_TM1367"/>
</dbReference>
<dbReference type="OrthoDB" id="7061637at2"/>
<proteinExistence type="predicted"/>
<feature type="domain" description="Cyclophilin TM1367-like" evidence="1">
    <location>
        <begin position="4"/>
        <end position="121"/>
    </location>
</feature>
<dbReference type="EMBL" id="CP007142">
    <property type="protein sequence ID" value="AJQ93894.1"/>
    <property type="molecule type" value="Genomic_DNA"/>
</dbReference>
<organism evidence="2 3">
    <name type="scientific">Gynuella sunshinyii YC6258</name>
    <dbReference type="NCBI Taxonomy" id="1445510"/>
    <lineage>
        <taxon>Bacteria</taxon>
        <taxon>Pseudomonadati</taxon>
        <taxon>Pseudomonadota</taxon>
        <taxon>Gammaproteobacteria</taxon>
        <taxon>Oceanospirillales</taxon>
        <taxon>Saccharospirillaceae</taxon>
        <taxon>Gynuella</taxon>
    </lineage>
</organism>
<dbReference type="KEGG" id="gsn:YC6258_01850"/>
<sequence length="123" mass="13254">MSAIRIFWPSGQVTITLRDTISAKALLAARPIQSTANIWGDEVYCQVPFTVAPEADASTVVDKGAVCFWLEGNALALLFGPTPISSSNECRLISAANILGHIDGNPELLRSINQHNPIRIEPV</sequence>
<name>A0A0C5VU40_9GAMM</name>
<dbReference type="Gene3D" id="2.40.100.20">
    <property type="match status" value="1"/>
</dbReference>
<dbReference type="HOGENOM" id="CLU_144084_1_0_6"/>
<accession>A0A0C5VU40</accession>
<evidence type="ECO:0000259" key="1">
    <source>
        <dbReference type="Pfam" id="PF04126"/>
    </source>
</evidence>
<dbReference type="RefSeq" id="WP_044616551.1">
    <property type="nucleotide sequence ID" value="NZ_CP007142.1"/>
</dbReference>
<gene>
    <name evidence="2" type="ORF">YC6258_01850</name>
</gene>
<evidence type="ECO:0000313" key="2">
    <source>
        <dbReference type="EMBL" id="AJQ93894.1"/>
    </source>
</evidence>
<protein>
    <recommendedName>
        <fullName evidence="1">Cyclophilin TM1367-like domain-containing protein</fullName>
    </recommendedName>
</protein>
<reference evidence="2 3" key="1">
    <citation type="submission" date="2014-01" db="EMBL/GenBank/DDBJ databases">
        <title>Full genme sequencing of cellulolytic bacterium Gynuella sunshinyii YC6258T gen. nov., sp. nov.</title>
        <authorList>
            <person name="Khan H."/>
            <person name="Chung E.J."/>
            <person name="Chung Y.R."/>
        </authorList>
    </citation>
    <scope>NUCLEOTIDE SEQUENCE [LARGE SCALE GENOMIC DNA]</scope>
    <source>
        <strain evidence="2 3">YC6258</strain>
    </source>
</reference>
<dbReference type="SUPFAM" id="SSF50891">
    <property type="entry name" value="Cyclophilin-like"/>
    <property type="match status" value="1"/>
</dbReference>
<dbReference type="AlphaFoldDB" id="A0A0C5VU40"/>
<evidence type="ECO:0000313" key="3">
    <source>
        <dbReference type="Proteomes" id="UP000032266"/>
    </source>
</evidence>
<dbReference type="STRING" id="1445510.YC6258_01850"/>
<keyword evidence="3" id="KW-1185">Reference proteome</keyword>